<comment type="catalytic activity">
    <reaction evidence="14">
        <text>L-seryl-[protein] + ATP = O-phospho-L-seryl-[protein] + ADP + H(+)</text>
        <dbReference type="Rhea" id="RHEA:17989"/>
        <dbReference type="Rhea" id="RHEA-COMP:9863"/>
        <dbReference type="Rhea" id="RHEA-COMP:11604"/>
        <dbReference type="ChEBI" id="CHEBI:15378"/>
        <dbReference type="ChEBI" id="CHEBI:29999"/>
        <dbReference type="ChEBI" id="CHEBI:30616"/>
        <dbReference type="ChEBI" id="CHEBI:83421"/>
        <dbReference type="ChEBI" id="CHEBI:456216"/>
        <dbReference type="EC" id="2.7.11.1"/>
    </reaction>
</comment>
<keyword evidence="10 15" id="KW-0067">ATP-binding</keyword>
<keyword evidence="7 16" id="KW-0812">Transmembrane</keyword>
<dbReference type="STRING" id="1798.AWC30_09685"/>
<dbReference type="Pfam" id="PF01497">
    <property type="entry name" value="Peripla_BP_2"/>
    <property type="match status" value="1"/>
</dbReference>
<proteinExistence type="predicted"/>
<evidence type="ECO:0000313" key="20">
    <source>
        <dbReference type="Proteomes" id="UP000193090"/>
    </source>
</evidence>
<evidence type="ECO:0000256" key="12">
    <source>
        <dbReference type="ARBA" id="ARBA00023136"/>
    </source>
</evidence>
<comment type="catalytic activity">
    <reaction evidence="13">
        <text>L-threonyl-[protein] + ATP = O-phospho-L-threonyl-[protein] + ADP + H(+)</text>
        <dbReference type="Rhea" id="RHEA:46608"/>
        <dbReference type="Rhea" id="RHEA-COMP:11060"/>
        <dbReference type="Rhea" id="RHEA-COMP:11605"/>
        <dbReference type="ChEBI" id="CHEBI:15378"/>
        <dbReference type="ChEBI" id="CHEBI:30013"/>
        <dbReference type="ChEBI" id="CHEBI:30616"/>
        <dbReference type="ChEBI" id="CHEBI:61977"/>
        <dbReference type="ChEBI" id="CHEBI:456216"/>
        <dbReference type="EC" id="2.7.11.1"/>
    </reaction>
</comment>
<dbReference type="GO" id="GO:0045717">
    <property type="term" value="P:negative regulation of fatty acid biosynthetic process"/>
    <property type="evidence" value="ECO:0007669"/>
    <property type="project" value="UniProtKB-ARBA"/>
</dbReference>
<dbReference type="PROSITE" id="PS00108">
    <property type="entry name" value="PROTEIN_KINASE_ST"/>
    <property type="match status" value="1"/>
</dbReference>
<evidence type="ECO:0000256" key="1">
    <source>
        <dbReference type="ARBA" id="ARBA00004162"/>
    </source>
</evidence>
<keyword evidence="8 15" id="KW-0547">Nucleotide-binding</keyword>
<evidence type="ECO:0000256" key="3">
    <source>
        <dbReference type="ARBA" id="ARBA00022475"/>
    </source>
</evidence>
<dbReference type="Pfam" id="PF00069">
    <property type="entry name" value="Pkinase"/>
    <property type="match status" value="1"/>
</dbReference>
<dbReference type="PANTHER" id="PTHR43289">
    <property type="entry name" value="MITOGEN-ACTIVATED PROTEIN KINASE KINASE KINASE 20-RELATED"/>
    <property type="match status" value="1"/>
</dbReference>
<dbReference type="InterPro" id="IPR011009">
    <property type="entry name" value="Kinase-like_dom_sf"/>
</dbReference>
<keyword evidence="12 16" id="KW-0472">Membrane</keyword>
<name>A0A1X2EL95_9MYCO</name>
<evidence type="ECO:0000313" key="19">
    <source>
        <dbReference type="EMBL" id="ORX04661.1"/>
    </source>
</evidence>
<evidence type="ECO:0000256" key="16">
    <source>
        <dbReference type="SAM" id="Phobius"/>
    </source>
</evidence>
<evidence type="ECO:0000259" key="17">
    <source>
        <dbReference type="PROSITE" id="PS50011"/>
    </source>
</evidence>
<accession>A0A1X2EL95</accession>
<dbReference type="AlphaFoldDB" id="A0A1X2EL95"/>
<dbReference type="RefSeq" id="WP_109562005.1">
    <property type="nucleotide sequence ID" value="NZ_JACKSN010000066.1"/>
</dbReference>
<feature type="transmembrane region" description="Helical" evidence="16">
    <location>
        <begin position="328"/>
        <end position="347"/>
    </location>
</feature>
<reference evidence="19 20" key="1">
    <citation type="submission" date="2016-01" db="EMBL/GenBank/DDBJ databases">
        <title>The new phylogeny of the genus Mycobacterium.</title>
        <authorList>
            <person name="Tarcisio F."/>
            <person name="Conor M."/>
            <person name="Antonella G."/>
            <person name="Elisabetta G."/>
            <person name="Giulia F.S."/>
            <person name="Sara T."/>
            <person name="Anna F."/>
            <person name="Clotilde B."/>
            <person name="Roberto B."/>
            <person name="Veronica D.S."/>
            <person name="Fabio R."/>
            <person name="Monica P."/>
            <person name="Olivier J."/>
            <person name="Enrico T."/>
            <person name="Nicola S."/>
        </authorList>
    </citation>
    <scope>NUCLEOTIDE SEQUENCE [LARGE SCALE GENOMIC DNA]</scope>
    <source>
        <strain evidence="19 20">DSM 44153</strain>
    </source>
</reference>
<evidence type="ECO:0000256" key="4">
    <source>
        <dbReference type="ARBA" id="ARBA00022527"/>
    </source>
</evidence>
<evidence type="ECO:0000256" key="8">
    <source>
        <dbReference type="ARBA" id="ARBA00022741"/>
    </source>
</evidence>
<evidence type="ECO:0000256" key="15">
    <source>
        <dbReference type="PROSITE-ProRule" id="PRU10141"/>
    </source>
</evidence>
<dbReference type="EMBL" id="LQPZ01000022">
    <property type="protein sequence ID" value="ORX04661.1"/>
    <property type="molecule type" value="Genomic_DNA"/>
</dbReference>
<keyword evidence="3" id="KW-1003">Cell membrane</keyword>
<evidence type="ECO:0000256" key="10">
    <source>
        <dbReference type="ARBA" id="ARBA00022840"/>
    </source>
</evidence>
<keyword evidence="20" id="KW-1185">Reference proteome</keyword>
<protein>
    <recommendedName>
        <fullName evidence="2">non-specific serine/threonine protein kinase</fullName>
        <ecNumber evidence="2">2.7.11.1</ecNumber>
    </recommendedName>
</protein>
<dbReference type="GO" id="GO:0005886">
    <property type="term" value="C:plasma membrane"/>
    <property type="evidence" value="ECO:0007669"/>
    <property type="project" value="UniProtKB-SubCell"/>
</dbReference>
<evidence type="ECO:0000256" key="9">
    <source>
        <dbReference type="ARBA" id="ARBA00022777"/>
    </source>
</evidence>
<dbReference type="InterPro" id="IPR017441">
    <property type="entry name" value="Protein_kinase_ATP_BS"/>
</dbReference>
<organism evidence="19 20">
    <name type="scientific">Mycolicibacillus trivialis</name>
    <dbReference type="NCBI Taxonomy" id="1798"/>
    <lineage>
        <taxon>Bacteria</taxon>
        <taxon>Bacillati</taxon>
        <taxon>Actinomycetota</taxon>
        <taxon>Actinomycetes</taxon>
        <taxon>Mycobacteriales</taxon>
        <taxon>Mycobacteriaceae</taxon>
        <taxon>Mycolicibacillus</taxon>
    </lineage>
</organism>
<dbReference type="EC" id="2.7.11.1" evidence="2"/>
<dbReference type="PANTHER" id="PTHR43289:SF6">
    <property type="entry name" value="SERINE_THREONINE-PROTEIN KINASE NEKL-3"/>
    <property type="match status" value="1"/>
</dbReference>
<comment type="caution">
    <text evidence="19">The sequence shown here is derived from an EMBL/GenBank/DDBJ whole genome shotgun (WGS) entry which is preliminary data.</text>
</comment>
<keyword evidence="11 16" id="KW-1133">Transmembrane helix</keyword>
<dbReference type="CDD" id="cd14014">
    <property type="entry name" value="STKc_PknB_like"/>
    <property type="match status" value="1"/>
</dbReference>
<feature type="binding site" evidence="15">
    <location>
        <position position="41"/>
    </location>
    <ligand>
        <name>ATP</name>
        <dbReference type="ChEBI" id="CHEBI:30616"/>
    </ligand>
</feature>
<dbReference type="InterPro" id="IPR002491">
    <property type="entry name" value="ABC_transptr_periplasmic_BD"/>
</dbReference>
<dbReference type="Proteomes" id="UP000193090">
    <property type="component" value="Unassembled WGS sequence"/>
</dbReference>
<feature type="domain" description="Protein kinase" evidence="17">
    <location>
        <begin position="12"/>
        <end position="278"/>
    </location>
</feature>
<dbReference type="GO" id="GO:0004674">
    <property type="term" value="F:protein serine/threonine kinase activity"/>
    <property type="evidence" value="ECO:0007669"/>
    <property type="project" value="UniProtKB-KW"/>
</dbReference>
<dbReference type="SUPFAM" id="SSF56112">
    <property type="entry name" value="Protein kinase-like (PK-like)"/>
    <property type="match status" value="1"/>
</dbReference>
<keyword evidence="5" id="KW-0597">Phosphoprotein</keyword>
<evidence type="ECO:0000256" key="7">
    <source>
        <dbReference type="ARBA" id="ARBA00022692"/>
    </source>
</evidence>
<evidence type="ECO:0000259" key="18">
    <source>
        <dbReference type="PROSITE" id="PS50983"/>
    </source>
</evidence>
<dbReference type="Gene3D" id="1.10.510.10">
    <property type="entry name" value="Transferase(Phosphotransferase) domain 1"/>
    <property type="match status" value="1"/>
</dbReference>
<keyword evidence="4" id="KW-0723">Serine/threonine-protein kinase</keyword>
<keyword evidence="6" id="KW-0808">Transferase</keyword>
<evidence type="ECO:0000256" key="13">
    <source>
        <dbReference type="ARBA" id="ARBA00047899"/>
    </source>
</evidence>
<dbReference type="FunFam" id="3.30.200.20:FF:000035">
    <property type="entry name" value="Serine/threonine protein kinase Stk1"/>
    <property type="match status" value="1"/>
</dbReference>
<gene>
    <name evidence="19" type="ORF">AWC30_09685</name>
</gene>
<evidence type="ECO:0000256" key="2">
    <source>
        <dbReference type="ARBA" id="ARBA00012513"/>
    </source>
</evidence>
<dbReference type="SUPFAM" id="SSF53807">
    <property type="entry name" value="Helical backbone' metal receptor"/>
    <property type="match status" value="1"/>
</dbReference>
<dbReference type="InterPro" id="IPR008271">
    <property type="entry name" value="Ser/Thr_kinase_AS"/>
</dbReference>
<comment type="subcellular location">
    <subcellularLocation>
        <location evidence="1">Cell membrane</location>
        <topology evidence="1">Single-pass membrane protein</topology>
    </subcellularLocation>
</comment>
<keyword evidence="9" id="KW-0418">Kinase</keyword>
<dbReference type="OrthoDB" id="5622056at2"/>
<evidence type="ECO:0000256" key="6">
    <source>
        <dbReference type="ARBA" id="ARBA00022679"/>
    </source>
</evidence>
<dbReference type="InterPro" id="IPR000719">
    <property type="entry name" value="Prot_kinase_dom"/>
</dbReference>
<dbReference type="FunFam" id="1.10.510.10:FF:000021">
    <property type="entry name" value="Serine/threonine protein kinase"/>
    <property type="match status" value="1"/>
</dbReference>
<dbReference type="PROSITE" id="PS50983">
    <property type="entry name" value="FE_B12_PBP"/>
    <property type="match status" value="1"/>
</dbReference>
<evidence type="ECO:0000256" key="14">
    <source>
        <dbReference type="ARBA" id="ARBA00048679"/>
    </source>
</evidence>
<feature type="domain" description="Fe/B12 periplasmic-binding" evidence="18">
    <location>
        <begin position="376"/>
        <end position="631"/>
    </location>
</feature>
<sequence length="636" mass="67080">MTMPAGAQVSGYTIERVLGAGGMGTVYLARHPTLPRSVALKVLSAELSADPEFRARFRREADLAASLDHPNIVRVYTRGESEDGRLWIAMQFIDGTDAGNLVDQGPLPVERALHILGEVAKALDYAHSRRLLHRDIKPANFLLTGEPGPHERVLLADFGIARALEDATRLTATGSMMATVAYASPEAIEGHALDHRSDLYSLGCAMYRMLCGRSPFQDAGTMSAVMMAHLTRQAPPVTSFAPQLPPAINAVLAIAIAKDPAARFDSARQFFEAAQAALLHNQMPAKPVPEPTTGAVSGQDPLTYPTGAFSGAIAKLKPGGDPKKRRKLIGAGVVAAAVVLIGVLIAVTSGPGPLPYPPQSFSHTYGSTMLEQRPKSVAALTLADADTALSLGVQPVALVTPGDSPPSWLADLIDGKPTLMPNVDAKALESVKPDLIIDTGELNRDQYDQLAAVGPTITRPATAGQSLTAESRLSWLASILGKQDTVDAVRERIKDGQDKLRAENPKLNELTVSVYGLADDGVTAVLSSSPAAAYLTGLGLVYNTKLQSGSEGTTEEPAALDQLVKYGKTALTIVVRTDKDAGSGGFYGMPSQLEQRSNTVVVVDDPAMIAALDSAGPAATQYLNDNLVPDILAELN</sequence>
<dbReference type="Gene3D" id="3.30.200.20">
    <property type="entry name" value="Phosphorylase Kinase, domain 1"/>
    <property type="match status" value="1"/>
</dbReference>
<dbReference type="GO" id="GO:0005524">
    <property type="term" value="F:ATP binding"/>
    <property type="evidence" value="ECO:0007669"/>
    <property type="project" value="UniProtKB-UniRule"/>
</dbReference>
<dbReference type="PROSITE" id="PS50011">
    <property type="entry name" value="PROTEIN_KINASE_DOM"/>
    <property type="match status" value="1"/>
</dbReference>
<dbReference type="PROSITE" id="PS00107">
    <property type="entry name" value="PROTEIN_KINASE_ATP"/>
    <property type="match status" value="1"/>
</dbReference>
<evidence type="ECO:0000256" key="5">
    <source>
        <dbReference type="ARBA" id="ARBA00022553"/>
    </source>
</evidence>
<evidence type="ECO:0000256" key="11">
    <source>
        <dbReference type="ARBA" id="ARBA00022989"/>
    </source>
</evidence>
<dbReference type="SMART" id="SM00220">
    <property type="entry name" value="S_TKc"/>
    <property type="match status" value="1"/>
</dbReference>
<dbReference type="Gene3D" id="3.40.50.1980">
    <property type="entry name" value="Nitrogenase molybdenum iron protein domain"/>
    <property type="match status" value="2"/>
</dbReference>